<dbReference type="InterPro" id="IPR008906">
    <property type="entry name" value="HATC_C_dom"/>
</dbReference>
<evidence type="ECO:0000313" key="8">
    <source>
        <dbReference type="EMBL" id="OXA43150.1"/>
    </source>
</evidence>
<dbReference type="GO" id="GO:0046983">
    <property type="term" value="F:protein dimerization activity"/>
    <property type="evidence" value="ECO:0007669"/>
    <property type="project" value="InterPro"/>
</dbReference>
<keyword evidence="4" id="KW-0862">Zinc</keyword>
<comment type="caution">
    <text evidence="8">The sequence shown here is derived from an EMBL/GenBank/DDBJ whole genome shotgun (WGS) entry which is preliminary data.</text>
</comment>
<feature type="compositionally biased region" description="Basic and acidic residues" evidence="6">
    <location>
        <begin position="1"/>
        <end position="11"/>
    </location>
</feature>
<evidence type="ECO:0000259" key="7">
    <source>
        <dbReference type="Pfam" id="PF05699"/>
    </source>
</evidence>
<evidence type="ECO:0000256" key="5">
    <source>
        <dbReference type="ARBA" id="ARBA00023242"/>
    </source>
</evidence>
<protein>
    <submittedName>
        <fullName evidence="8">Putative AC transposase</fullName>
    </submittedName>
</protein>
<name>A0A226DDF6_FOLCA</name>
<dbReference type="GO" id="GO:0005634">
    <property type="term" value="C:nucleus"/>
    <property type="evidence" value="ECO:0007669"/>
    <property type="project" value="UniProtKB-SubCell"/>
</dbReference>
<proteinExistence type="predicted"/>
<feature type="region of interest" description="Disordered" evidence="6">
    <location>
        <begin position="1"/>
        <end position="30"/>
    </location>
</feature>
<evidence type="ECO:0000313" key="9">
    <source>
        <dbReference type="Proteomes" id="UP000198287"/>
    </source>
</evidence>
<accession>A0A226DDF6</accession>
<keyword evidence="5" id="KW-0539">Nucleus</keyword>
<dbReference type="Pfam" id="PF05699">
    <property type="entry name" value="Dimer_Tnp_hAT"/>
    <property type="match status" value="1"/>
</dbReference>
<sequence>MPSKSEDDSKEASGSGNTETELNSKTKSIRSNTHQHFTLLEKENKYKCNRCSAKIAVDVKTGSTGNLHKHFNNYHSVLPGQAKIEFSSLKSLKKPFSQEEFERRVTSFIVLKNQPFTTAEEESFGDIFKIFSETPKMMSDSTVKRRIFSMYDQVKQILKSTLEGVKGKISFILDGWTSPNQIAFQGVIAHWVDDNWEFQERVIDLDILNGKHTGKNLAQSFLKCINEFKLAEKIMAITTDNASNCDTFFKELTTLLCAQGVEFFPKDQRVRCLAHIVNLACQDALSSLNLIGDSTEGVEFDDMEYVELDDGESSGTNRDLCDKLRQGITKIRASTQRRELFKKQCEFSRIPSNELMRDVSTRWNSTYYMLKRALDMKLPLENTLRSENKLKQFILTDAEWGHVEEPFQKMTVSISRENLPSMSLSAMVYMELYNHLESFSIEKGHSEIIVKAAEKACTKLNKYYPSTDGLVHVVGLILDPRSKLTWCSCNSTYFTPKLIKEYKDAIKKCWDDRYKPTNFTAVQDKEENESEQADTDDLFSSQMKRARFDERDELQMYLSGSVISPSSPSMKSGPLGWWKAQEAVYPNLSRMAKDFLSASGTGVPVERFFSSGTDLVTPKRQRLNVETIRKTLCLKGWLRCQNKQVFKEYASEAIKGKMGGGVD</sequence>
<keyword evidence="3" id="KW-0863">Zinc-finger</keyword>
<dbReference type="PANTHER" id="PTHR46481:SF10">
    <property type="entry name" value="ZINC FINGER BED DOMAIN-CONTAINING PROTEIN 39"/>
    <property type="match status" value="1"/>
</dbReference>
<feature type="compositionally biased region" description="Polar residues" evidence="6">
    <location>
        <begin position="12"/>
        <end position="30"/>
    </location>
</feature>
<evidence type="ECO:0000256" key="3">
    <source>
        <dbReference type="ARBA" id="ARBA00022771"/>
    </source>
</evidence>
<dbReference type="PANTHER" id="PTHR46481">
    <property type="entry name" value="ZINC FINGER BED DOMAIN-CONTAINING PROTEIN 4"/>
    <property type="match status" value="1"/>
</dbReference>
<reference evidence="8 9" key="1">
    <citation type="submission" date="2015-12" db="EMBL/GenBank/DDBJ databases">
        <title>The genome of Folsomia candida.</title>
        <authorList>
            <person name="Faddeeva A."/>
            <person name="Derks M.F."/>
            <person name="Anvar Y."/>
            <person name="Smit S."/>
            <person name="Van Straalen N."/>
            <person name="Roelofs D."/>
        </authorList>
    </citation>
    <scope>NUCLEOTIDE SEQUENCE [LARGE SCALE GENOMIC DNA]</scope>
    <source>
        <strain evidence="8 9">VU population</strain>
        <tissue evidence="8">Whole body</tissue>
    </source>
</reference>
<evidence type="ECO:0000256" key="2">
    <source>
        <dbReference type="ARBA" id="ARBA00022723"/>
    </source>
</evidence>
<evidence type="ECO:0000256" key="4">
    <source>
        <dbReference type="ARBA" id="ARBA00022833"/>
    </source>
</evidence>
<dbReference type="EMBL" id="LNIX01000023">
    <property type="protein sequence ID" value="OXA43150.1"/>
    <property type="molecule type" value="Genomic_DNA"/>
</dbReference>
<dbReference type="OrthoDB" id="6770822at2759"/>
<evidence type="ECO:0000256" key="1">
    <source>
        <dbReference type="ARBA" id="ARBA00004123"/>
    </source>
</evidence>
<dbReference type="GO" id="GO:0008270">
    <property type="term" value="F:zinc ion binding"/>
    <property type="evidence" value="ECO:0007669"/>
    <property type="project" value="UniProtKB-KW"/>
</dbReference>
<organism evidence="8 9">
    <name type="scientific">Folsomia candida</name>
    <name type="common">Springtail</name>
    <dbReference type="NCBI Taxonomy" id="158441"/>
    <lineage>
        <taxon>Eukaryota</taxon>
        <taxon>Metazoa</taxon>
        <taxon>Ecdysozoa</taxon>
        <taxon>Arthropoda</taxon>
        <taxon>Hexapoda</taxon>
        <taxon>Collembola</taxon>
        <taxon>Entomobryomorpha</taxon>
        <taxon>Isotomoidea</taxon>
        <taxon>Isotomidae</taxon>
        <taxon>Proisotominae</taxon>
        <taxon>Folsomia</taxon>
    </lineage>
</organism>
<keyword evidence="2" id="KW-0479">Metal-binding</keyword>
<comment type="subcellular location">
    <subcellularLocation>
        <location evidence="1">Nucleus</location>
    </subcellularLocation>
</comment>
<keyword evidence="9" id="KW-1185">Reference proteome</keyword>
<dbReference type="InterPro" id="IPR052035">
    <property type="entry name" value="ZnF_BED_domain_contain"/>
</dbReference>
<dbReference type="InterPro" id="IPR012337">
    <property type="entry name" value="RNaseH-like_sf"/>
</dbReference>
<gene>
    <name evidence="8" type="ORF">Fcan01_21934</name>
</gene>
<dbReference type="AlphaFoldDB" id="A0A226DDF6"/>
<dbReference type="Proteomes" id="UP000198287">
    <property type="component" value="Unassembled WGS sequence"/>
</dbReference>
<feature type="domain" description="HAT C-terminal dimerisation" evidence="7">
    <location>
        <begin position="553"/>
        <end position="638"/>
    </location>
</feature>
<evidence type="ECO:0000256" key="6">
    <source>
        <dbReference type="SAM" id="MobiDB-lite"/>
    </source>
</evidence>
<dbReference type="SUPFAM" id="SSF53098">
    <property type="entry name" value="Ribonuclease H-like"/>
    <property type="match status" value="1"/>
</dbReference>